<gene>
    <name evidence="2" type="ORF">NDU88_005119</name>
</gene>
<reference evidence="2" key="1">
    <citation type="journal article" date="2022" name="bioRxiv">
        <title>Sequencing and chromosome-scale assembly of the giantPleurodeles waltlgenome.</title>
        <authorList>
            <person name="Brown T."/>
            <person name="Elewa A."/>
            <person name="Iarovenko S."/>
            <person name="Subramanian E."/>
            <person name="Araus A.J."/>
            <person name="Petzold A."/>
            <person name="Susuki M."/>
            <person name="Suzuki K.-i.T."/>
            <person name="Hayashi T."/>
            <person name="Toyoda A."/>
            <person name="Oliveira C."/>
            <person name="Osipova E."/>
            <person name="Leigh N.D."/>
            <person name="Simon A."/>
            <person name="Yun M.H."/>
        </authorList>
    </citation>
    <scope>NUCLEOTIDE SEQUENCE</scope>
    <source>
        <strain evidence="2">20211129_DDA</strain>
        <tissue evidence="2">Liver</tissue>
    </source>
</reference>
<feature type="compositionally biased region" description="Basic and acidic residues" evidence="1">
    <location>
        <begin position="177"/>
        <end position="188"/>
    </location>
</feature>
<dbReference type="Proteomes" id="UP001066276">
    <property type="component" value="Chromosome 1_1"/>
</dbReference>
<name>A0AAV7WXL9_PLEWA</name>
<evidence type="ECO:0000313" key="2">
    <source>
        <dbReference type="EMBL" id="KAJ1217525.1"/>
    </source>
</evidence>
<dbReference type="EMBL" id="JANPWB010000001">
    <property type="protein sequence ID" value="KAJ1217525.1"/>
    <property type="molecule type" value="Genomic_DNA"/>
</dbReference>
<organism evidence="2 3">
    <name type="scientific">Pleurodeles waltl</name>
    <name type="common">Iberian ribbed newt</name>
    <dbReference type="NCBI Taxonomy" id="8319"/>
    <lineage>
        <taxon>Eukaryota</taxon>
        <taxon>Metazoa</taxon>
        <taxon>Chordata</taxon>
        <taxon>Craniata</taxon>
        <taxon>Vertebrata</taxon>
        <taxon>Euteleostomi</taxon>
        <taxon>Amphibia</taxon>
        <taxon>Batrachia</taxon>
        <taxon>Caudata</taxon>
        <taxon>Salamandroidea</taxon>
        <taxon>Salamandridae</taxon>
        <taxon>Pleurodelinae</taxon>
        <taxon>Pleurodeles</taxon>
    </lineage>
</organism>
<comment type="caution">
    <text evidence="2">The sequence shown here is derived from an EMBL/GenBank/DDBJ whole genome shotgun (WGS) entry which is preliminary data.</text>
</comment>
<evidence type="ECO:0000313" key="3">
    <source>
        <dbReference type="Proteomes" id="UP001066276"/>
    </source>
</evidence>
<feature type="compositionally biased region" description="Basic and acidic residues" evidence="1">
    <location>
        <begin position="1"/>
        <end position="24"/>
    </location>
</feature>
<proteinExistence type="predicted"/>
<feature type="compositionally biased region" description="Basic and acidic residues" evidence="1">
    <location>
        <begin position="38"/>
        <end position="70"/>
    </location>
</feature>
<feature type="region of interest" description="Disordered" evidence="1">
    <location>
        <begin position="257"/>
        <end position="283"/>
    </location>
</feature>
<keyword evidence="3" id="KW-1185">Reference proteome</keyword>
<feature type="region of interest" description="Disordered" evidence="1">
    <location>
        <begin position="1"/>
        <end position="73"/>
    </location>
</feature>
<accession>A0AAV7WXL9</accession>
<dbReference type="AlphaFoldDB" id="A0AAV7WXL9"/>
<protein>
    <submittedName>
        <fullName evidence="2">Uncharacterized protein</fullName>
    </submittedName>
</protein>
<sequence length="283" mass="31218">MHLQEVRHPEKEAGLLMKTKESRMESGNSTRKGQTEAAGKKQDTVAGEDAIRRWESTWPIEKKRQQEDKSSGTGLHTQLLWETEGWRGKRHRVKPKYRLCVRMAFGVPSSSWPDQPCLVGSHCDKSAPTEPGNKAAAITGPGGYSAKYPRGTTVGAPASLVVASEMHLQEVQCPEKEAGPLKMTKESRPQSGNGMRKGQMEAAGKEQGTIAGEDTVRRQSQHGPSRRRGSRRTNLPTTFRHVPGGTWLSHIKDRIRGSYGKPRGRGMSGEGKAQMSMVRADRI</sequence>
<feature type="region of interest" description="Disordered" evidence="1">
    <location>
        <begin position="177"/>
        <end position="245"/>
    </location>
</feature>
<evidence type="ECO:0000256" key="1">
    <source>
        <dbReference type="SAM" id="MobiDB-lite"/>
    </source>
</evidence>